<proteinExistence type="predicted"/>
<feature type="compositionally biased region" description="Basic and acidic residues" evidence="1">
    <location>
        <begin position="76"/>
        <end position="85"/>
    </location>
</feature>
<gene>
    <name evidence="2" type="ORF">PaG_02614</name>
</gene>
<evidence type="ECO:0000313" key="2">
    <source>
        <dbReference type="EMBL" id="ETS62857.1"/>
    </source>
</evidence>
<dbReference type="AlphaFoldDB" id="W3VQ08"/>
<sequence length="489" mass="52256">MSSSSPRKNLDQGISASRAGGAQKRPPATSKASTPVKKQRANPRPSPSVGSASRRSGDDSATDTASVASKVRRRVREAGGEEETKWAQSERLLLDRTLRLHTLSPLHLSSLPASAQEVSRPLFQLLRTELRNYINLRLSDGFGFLESGGTTIDARDADSGDLRPPERRRRADADRVGRVRIGFIDDAEFNTALQQKATARAWAIEIELGKPAEESESNRLGALRSKAAQEVTPAELCHIVFVPASKGHGGHSRTSHSYPLVATKAPSSSAAGADPLMAAAENVAPVVLGHALDWIQKRFDCRISAATSAASLASRLTGPRLEALAELIVRETRAATDALSADQKAADAAVKPVELVLSFPSKVKGAEPGETLPGPAPDLGSLTLTVPWEICMNFLDGLNLDEPLLPALNHYLAVHTSIPLDALELTRIGVAGINVGSGRIKIARLPVRADDAGEKSLHKRAQRANDRRRAGSVFAFLRQVVEGDVDESS</sequence>
<comment type="caution">
    <text evidence="2">The sequence shown here is derived from an EMBL/GenBank/DDBJ whole genome shotgun (WGS) entry which is preliminary data.</text>
</comment>
<feature type="compositionally biased region" description="Polar residues" evidence="1">
    <location>
        <begin position="1"/>
        <end position="15"/>
    </location>
</feature>
<evidence type="ECO:0000256" key="1">
    <source>
        <dbReference type="SAM" id="MobiDB-lite"/>
    </source>
</evidence>
<feature type="region of interest" description="Disordered" evidence="1">
    <location>
        <begin position="1"/>
        <end position="86"/>
    </location>
</feature>
<dbReference type="Pfam" id="PF13092">
    <property type="entry name" value="CENP-L"/>
    <property type="match status" value="1"/>
</dbReference>
<reference evidence="2 3" key="1">
    <citation type="journal article" date="2014" name="Genome Announc.">
        <title>Genome sequence of the basidiomycetous fungus Pseudozyma aphidis DSM70725, an efficient producer of biosurfactant mannosylerythritol lipids.</title>
        <authorList>
            <person name="Lorenz S."/>
            <person name="Guenther M."/>
            <person name="Grumaz C."/>
            <person name="Rupp S."/>
            <person name="Zibek S."/>
            <person name="Sohn K."/>
        </authorList>
    </citation>
    <scope>NUCLEOTIDE SEQUENCE [LARGE SCALE GENOMIC DNA]</scope>
    <source>
        <strain evidence="3">ATCC 32657 / CBS 517.83 / DSM 70725 / JCM 10318 / NBRC 10182 / NRRL Y-7954 / St-0401</strain>
    </source>
</reference>
<dbReference type="Proteomes" id="UP000019462">
    <property type="component" value="Unassembled WGS sequence"/>
</dbReference>
<accession>W3VQ08</accession>
<protein>
    <submittedName>
        <fullName evidence="2">Uncharacterized protein</fullName>
    </submittedName>
</protein>
<dbReference type="HOGENOM" id="CLU_520855_0_0_1"/>
<name>W3VQ08_MOEAP</name>
<dbReference type="EMBL" id="AWNI01000009">
    <property type="protein sequence ID" value="ETS62857.1"/>
    <property type="molecule type" value="Genomic_DNA"/>
</dbReference>
<evidence type="ECO:0000313" key="3">
    <source>
        <dbReference type="Proteomes" id="UP000019462"/>
    </source>
</evidence>
<keyword evidence="3" id="KW-1185">Reference proteome</keyword>
<dbReference type="InterPro" id="IPR025204">
    <property type="entry name" value="CENP-L"/>
</dbReference>
<dbReference type="OrthoDB" id="2550826at2759"/>
<organism evidence="2 3">
    <name type="scientific">Moesziomyces aphidis</name>
    <name type="common">Pseudozyma aphidis</name>
    <dbReference type="NCBI Taxonomy" id="84754"/>
    <lineage>
        <taxon>Eukaryota</taxon>
        <taxon>Fungi</taxon>
        <taxon>Dikarya</taxon>
        <taxon>Basidiomycota</taxon>
        <taxon>Ustilaginomycotina</taxon>
        <taxon>Ustilaginomycetes</taxon>
        <taxon>Ustilaginales</taxon>
        <taxon>Ustilaginaceae</taxon>
        <taxon>Moesziomyces</taxon>
    </lineage>
</organism>